<feature type="compositionally biased region" description="Polar residues" evidence="1">
    <location>
        <begin position="129"/>
        <end position="143"/>
    </location>
</feature>
<gene>
    <name evidence="2" type="ordered locus">MHC_03160</name>
</gene>
<feature type="region of interest" description="Disordered" evidence="1">
    <location>
        <begin position="124"/>
        <end position="144"/>
    </location>
</feature>
<evidence type="ECO:0000313" key="2">
    <source>
        <dbReference type="EMBL" id="AEW45492.1"/>
    </source>
</evidence>
<reference evidence="2 3" key="1">
    <citation type="journal article" date="2012" name="J. Bacteriol.">
        <title>Complete genome sequence of Mycoplasma haemocanis strain Illinois.</title>
        <authorList>
            <person name="do Nascimento N.C."/>
            <person name="Guimaraes A.M."/>
            <person name="Santos A.P."/>
            <person name="Sanmiguel P.J."/>
            <person name="Messick J.B."/>
        </authorList>
    </citation>
    <scope>NUCLEOTIDE SEQUENCE [LARGE SCALE GENOMIC DNA]</scope>
    <source>
        <strain evidence="2 3">Illinois</strain>
    </source>
</reference>
<evidence type="ECO:0000313" key="3">
    <source>
        <dbReference type="Proteomes" id="UP000009135"/>
    </source>
</evidence>
<name>H6N770_MYCHN</name>
<proteinExistence type="predicted"/>
<evidence type="ECO:0000256" key="1">
    <source>
        <dbReference type="SAM" id="MobiDB-lite"/>
    </source>
</evidence>
<sequence length="215" mass="24252">MSISTITKLSIGTVVAGGTGVAGWQIVSHINSRKTIAFYLSNKGRMVANSESSWQKLLSFYKSEKSDAISSLSKVNISHKDIKDWCLKETSKAFDGAEKNHLLLVESWCSEPKTLEEQIALKGRRKLSTDTSQSPNSDQTTWSSHKEAYKQEGDTYKIQQSSDNNNWTDVAKGNATEDLMKKWCKAQESQHFKHEEDILFQTYSKWCITDAEGTR</sequence>
<dbReference type="STRING" id="1111676.MHC_03160"/>
<keyword evidence="3" id="KW-1185">Reference proteome</keyword>
<dbReference type="EMBL" id="CP003199">
    <property type="protein sequence ID" value="AEW45492.1"/>
    <property type="molecule type" value="Genomic_DNA"/>
</dbReference>
<organism evidence="2 3">
    <name type="scientific">Mycoplasma haemocanis (strain Illinois)</name>
    <dbReference type="NCBI Taxonomy" id="1111676"/>
    <lineage>
        <taxon>Bacteria</taxon>
        <taxon>Bacillati</taxon>
        <taxon>Mycoplasmatota</taxon>
        <taxon>Mollicutes</taxon>
        <taxon>Mycoplasmataceae</taxon>
        <taxon>Mycoplasma</taxon>
    </lineage>
</organism>
<dbReference type="OrthoDB" id="9825089at2"/>
<protein>
    <submittedName>
        <fullName evidence="2">Uncharacterized protein</fullName>
    </submittedName>
</protein>
<dbReference type="KEGG" id="mhe:MHC_03160"/>
<dbReference type="AlphaFoldDB" id="H6N770"/>
<dbReference type="Proteomes" id="UP000009135">
    <property type="component" value="Chromosome"/>
</dbReference>
<accession>H6N770</accession>
<dbReference type="HOGENOM" id="CLU_098620_2_0_14"/>